<evidence type="ECO:0000256" key="1">
    <source>
        <dbReference type="SAM" id="MobiDB-lite"/>
    </source>
</evidence>
<organism evidence="2 3">
    <name type="scientific">Rubrivivax gelatinosus</name>
    <name type="common">Rhodocyclus gelatinosus</name>
    <name type="synonym">Rhodopseudomonas gelatinosa</name>
    <dbReference type="NCBI Taxonomy" id="28068"/>
    <lineage>
        <taxon>Bacteria</taxon>
        <taxon>Pseudomonadati</taxon>
        <taxon>Pseudomonadota</taxon>
        <taxon>Betaproteobacteria</taxon>
        <taxon>Burkholderiales</taxon>
        <taxon>Sphaerotilaceae</taxon>
        <taxon>Rubrivivax</taxon>
    </lineage>
</organism>
<evidence type="ECO:0000313" key="3">
    <source>
        <dbReference type="Proteomes" id="UP001041814"/>
    </source>
</evidence>
<gene>
    <name evidence="2" type="ORF">CKO43_06295</name>
</gene>
<evidence type="ECO:0000313" key="2">
    <source>
        <dbReference type="EMBL" id="MBK1712389.1"/>
    </source>
</evidence>
<dbReference type="RefSeq" id="WP_200378181.1">
    <property type="nucleotide sequence ID" value="NZ_NRRU01000017.1"/>
</dbReference>
<dbReference type="Proteomes" id="UP001041814">
    <property type="component" value="Unassembled WGS sequence"/>
</dbReference>
<comment type="caution">
    <text evidence="2">The sequence shown here is derived from an EMBL/GenBank/DDBJ whole genome shotgun (WGS) entry which is preliminary data.</text>
</comment>
<feature type="compositionally biased region" description="Low complexity" evidence="1">
    <location>
        <begin position="27"/>
        <end position="49"/>
    </location>
</feature>
<reference evidence="2" key="2">
    <citation type="journal article" date="2020" name="Microorganisms">
        <title>Osmotic Adaptation and Compatible Solute Biosynthesis of Phototrophic Bacteria as Revealed from Genome Analyses.</title>
        <authorList>
            <person name="Imhoff J.F."/>
            <person name="Rahn T."/>
            <person name="Kunzel S."/>
            <person name="Keller A."/>
            <person name="Neulinger S.C."/>
        </authorList>
    </citation>
    <scope>NUCLEOTIDE SEQUENCE</scope>
    <source>
        <strain evidence="2">IM 151</strain>
    </source>
</reference>
<reference evidence="2" key="1">
    <citation type="submission" date="2017-08" db="EMBL/GenBank/DDBJ databases">
        <authorList>
            <person name="Imhoff J.F."/>
            <person name="Rahn T."/>
            <person name="Kuenzel S."/>
            <person name="Neulinger S.C."/>
        </authorList>
    </citation>
    <scope>NUCLEOTIDE SEQUENCE</scope>
    <source>
        <strain evidence="2">IM 151</strain>
    </source>
</reference>
<feature type="compositionally biased region" description="Basic residues" evidence="1">
    <location>
        <begin position="56"/>
        <end position="70"/>
    </location>
</feature>
<keyword evidence="3" id="KW-1185">Reference proteome</keyword>
<proteinExistence type="predicted"/>
<sequence length="70" mass="7115">MLHLVPFAAGIAVGAVALRWLQRRADTAPPAAANPPAAAEAPAAAEPEAAPAPPPRARRAPRKTARKPAP</sequence>
<name>A0ABS1DQW9_RUBGE</name>
<protein>
    <submittedName>
        <fullName evidence="2">Uncharacterized protein</fullName>
    </submittedName>
</protein>
<accession>A0ABS1DQW9</accession>
<dbReference type="EMBL" id="NRRU01000017">
    <property type="protein sequence ID" value="MBK1712389.1"/>
    <property type="molecule type" value="Genomic_DNA"/>
</dbReference>
<feature type="region of interest" description="Disordered" evidence="1">
    <location>
        <begin position="25"/>
        <end position="70"/>
    </location>
</feature>